<dbReference type="GO" id="GO:0055075">
    <property type="term" value="P:potassium ion homeostasis"/>
    <property type="evidence" value="ECO:0007669"/>
    <property type="project" value="TreeGrafter"/>
</dbReference>
<dbReference type="OrthoDB" id="2020542at2759"/>
<name>A0A7T8HJK7_CALRO</name>
<sequence>GYILGNAGILHSIAQILIAYSILVFTVLSVSAIATNGAVRGGGVYFMIS</sequence>
<evidence type="ECO:0000256" key="4">
    <source>
        <dbReference type="ARBA" id="ARBA00022475"/>
    </source>
</evidence>
<dbReference type="GO" id="GO:0005886">
    <property type="term" value="C:plasma membrane"/>
    <property type="evidence" value="ECO:0007669"/>
    <property type="project" value="UniProtKB-SubCell"/>
</dbReference>
<keyword evidence="5 9" id="KW-0812">Transmembrane</keyword>
<organism evidence="10 11">
    <name type="scientific">Caligus rogercresseyi</name>
    <name type="common">Sea louse</name>
    <dbReference type="NCBI Taxonomy" id="217165"/>
    <lineage>
        <taxon>Eukaryota</taxon>
        <taxon>Metazoa</taxon>
        <taxon>Ecdysozoa</taxon>
        <taxon>Arthropoda</taxon>
        <taxon>Crustacea</taxon>
        <taxon>Multicrustacea</taxon>
        <taxon>Hexanauplia</taxon>
        <taxon>Copepoda</taxon>
        <taxon>Siphonostomatoida</taxon>
        <taxon>Caligidae</taxon>
        <taxon>Caligus</taxon>
    </lineage>
</organism>
<comment type="similarity">
    <text evidence="2">Belongs to the SLC12A transporter family.</text>
</comment>
<evidence type="ECO:0000256" key="9">
    <source>
        <dbReference type="SAM" id="Phobius"/>
    </source>
</evidence>
<accession>A0A7T8HJK7</accession>
<evidence type="ECO:0000256" key="8">
    <source>
        <dbReference type="ARBA" id="ARBA00023180"/>
    </source>
</evidence>
<dbReference type="GO" id="GO:0006884">
    <property type="term" value="P:cell volume homeostasis"/>
    <property type="evidence" value="ECO:0007669"/>
    <property type="project" value="TreeGrafter"/>
</dbReference>
<reference evidence="11" key="1">
    <citation type="submission" date="2021-01" db="EMBL/GenBank/DDBJ databases">
        <title>Caligus Genome Assembly.</title>
        <authorList>
            <person name="Gallardo-Escarate C."/>
        </authorList>
    </citation>
    <scope>NUCLEOTIDE SEQUENCE [LARGE SCALE GENOMIC DNA]</scope>
</reference>
<keyword evidence="6 9" id="KW-1133">Transmembrane helix</keyword>
<evidence type="ECO:0000313" key="10">
    <source>
        <dbReference type="EMBL" id="QQP51289.1"/>
    </source>
</evidence>
<dbReference type="PANTHER" id="PTHR11827:SF98">
    <property type="entry name" value="SOLUTE CARRIER FAMILY 12 MEMBER 9"/>
    <property type="match status" value="1"/>
</dbReference>
<proteinExistence type="inferred from homology"/>
<feature type="non-terminal residue" evidence="10">
    <location>
        <position position="49"/>
    </location>
</feature>
<evidence type="ECO:0000256" key="5">
    <source>
        <dbReference type="ARBA" id="ARBA00022692"/>
    </source>
</evidence>
<keyword evidence="11" id="KW-1185">Reference proteome</keyword>
<evidence type="ECO:0000256" key="3">
    <source>
        <dbReference type="ARBA" id="ARBA00022448"/>
    </source>
</evidence>
<dbReference type="GO" id="GO:0015379">
    <property type="term" value="F:potassium:chloride symporter activity"/>
    <property type="evidence" value="ECO:0007669"/>
    <property type="project" value="TreeGrafter"/>
</dbReference>
<keyword evidence="8" id="KW-0325">Glycoprotein</keyword>
<evidence type="ECO:0000256" key="7">
    <source>
        <dbReference type="ARBA" id="ARBA00023136"/>
    </source>
</evidence>
<evidence type="ECO:0000256" key="1">
    <source>
        <dbReference type="ARBA" id="ARBA00004651"/>
    </source>
</evidence>
<dbReference type="PANTHER" id="PTHR11827">
    <property type="entry name" value="SOLUTE CARRIER FAMILY 12, CATION COTRANSPORTERS"/>
    <property type="match status" value="1"/>
</dbReference>
<dbReference type="EMBL" id="CP045897">
    <property type="protein sequence ID" value="QQP51289.1"/>
    <property type="molecule type" value="Genomic_DNA"/>
</dbReference>
<dbReference type="Proteomes" id="UP000595437">
    <property type="component" value="Chromosome 8"/>
</dbReference>
<feature type="non-terminal residue" evidence="10">
    <location>
        <position position="1"/>
    </location>
</feature>
<evidence type="ECO:0000256" key="2">
    <source>
        <dbReference type="ARBA" id="ARBA00010593"/>
    </source>
</evidence>
<evidence type="ECO:0000313" key="11">
    <source>
        <dbReference type="Proteomes" id="UP000595437"/>
    </source>
</evidence>
<feature type="transmembrane region" description="Helical" evidence="9">
    <location>
        <begin position="12"/>
        <end position="39"/>
    </location>
</feature>
<gene>
    <name evidence="10" type="ORF">FKW44_012609</name>
</gene>
<evidence type="ECO:0000256" key="6">
    <source>
        <dbReference type="ARBA" id="ARBA00022989"/>
    </source>
</evidence>
<keyword evidence="4" id="KW-1003">Cell membrane</keyword>
<dbReference type="AlphaFoldDB" id="A0A7T8HJK7"/>
<dbReference type="GO" id="GO:0055064">
    <property type="term" value="P:chloride ion homeostasis"/>
    <property type="evidence" value="ECO:0007669"/>
    <property type="project" value="TreeGrafter"/>
</dbReference>
<protein>
    <submittedName>
        <fullName evidence="10">Solute carrier family 12 member 9like</fullName>
    </submittedName>
</protein>
<keyword evidence="7 9" id="KW-0472">Membrane</keyword>
<dbReference type="InterPro" id="IPR004842">
    <property type="entry name" value="SLC12A_fam"/>
</dbReference>
<keyword evidence="3" id="KW-0813">Transport</keyword>
<comment type="subcellular location">
    <subcellularLocation>
        <location evidence="1">Cell membrane</location>
        <topology evidence="1">Multi-pass membrane protein</topology>
    </subcellularLocation>
</comment>